<comment type="caution">
    <text evidence="8">The sequence shown here is derived from an EMBL/GenBank/DDBJ whole genome shotgun (WGS) entry which is preliminary data.</text>
</comment>
<proteinExistence type="inferred from homology"/>
<keyword evidence="5 6" id="KW-0472">Membrane</keyword>
<dbReference type="InterPro" id="IPR001734">
    <property type="entry name" value="Na/solute_symporter"/>
</dbReference>
<organism evidence="8">
    <name type="scientific">marine sediment metagenome</name>
    <dbReference type="NCBI Taxonomy" id="412755"/>
    <lineage>
        <taxon>unclassified sequences</taxon>
        <taxon>metagenomes</taxon>
        <taxon>ecological metagenomes</taxon>
    </lineage>
</organism>
<sequence>MLNKDVFGQLQKGSVDEPAVVKESVHHFFKYVSGTPIKRPTWYFDTTQQGEGLVDVTTHLIDLVMWTCLPDEPIDYQKDIVMKKARRWPTMLTRQQYEKVTRAPDFPDFLKGKLNNEGVLSYYANGEMIYTMKGVHVKLAVTWNFQAPEGGGDTHHSLFRGSKANVIIVMTVMFVIYGVAGGLSAAIATNFVQGLLTIVLSFLILPFALAKVGGMSGLRQSISDPDMLSLVSPGEITLFYIIIIAFNALVGWVTMPET</sequence>
<dbReference type="PROSITE" id="PS50283">
    <property type="entry name" value="NA_SOLUT_SYMP_3"/>
    <property type="match status" value="1"/>
</dbReference>
<evidence type="ECO:0000256" key="5">
    <source>
        <dbReference type="ARBA" id="ARBA00023136"/>
    </source>
</evidence>
<gene>
    <name evidence="8" type="ORF">S06H3_46900</name>
</gene>
<dbReference type="Gene3D" id="1.20.1730.10">
    <property type="entry name" value="Sodium/glucose cotransporter"/>
    <property type="match status" value="1"/>
</dbReference>
<reference evidence="8" key="1">
    <citation type="journal article" date="2014" name="Front. Microbiol.">
        <title>High frequency of phylogenetically diverse reductive dehalogenase-homologous genes in deep subseafloor sedimentary metagenomes.</title>
        <authorList>
            <person name="Kawai M."/>
            <person name="Futagami T."/>
            <person name="Toyoda A."/>
            <person name="Takaki Y."/>
            <person name="Nishi S."/>
            <person name="Hori S."/>
            <person name="Arai W."/>
            <person name="Tsubouchi T."/>
            <person name="Morono Y."/>
            <person name="Uchiyama I."/>
            <person name="Ito T."/>
            <person name="Fujiyama A."/>
            <person name="Inagaki F."/>
            <person name="Takami H."/>
        </authorList>
    </citation>
    <scope>NUCLEOTIDE SEQUENCE</scope>
    <source>
        <strain evidence="8">Expedition CK06-06</strain>
    </source>
</reference>
<dbReference type="GO" id="GO:0016020">
    <property type="term" value="C:membrane"/>
    <property type="evidence" value="ECO:0007669"/>
    <property type="project" value="UniProtKB-SubCell"/>
</dbReference>
<evidence type="ECO:0000313" key="8">
    <source>
        <dbReference type="EMBL" id="GAI44492.1"/>
    </source>
</evidence>
<keyword evidence="3 6" id="KW-0812">Transmembrane</keyword>
<dbReference type="AlphaFoldDB" id="X1NKI4"/>
<feature type="transmembrane region" description="Helical" evidence="6">
    <location>
        <begin position="166"/>
        <end position="188"/>
    </location>
</feature>
<evidence type="ECO:0000256" key="1">
    <source>
        <dbReference type="ARBA" id="ARBA00004141"/>
    </source>
</evidence>
<feature type="non-terminal residue" evidence="8">
    <location>
        <position position="258"/>
    </location>
</feature>
<evidence type="ECO:0000256" key="6">
    <source>
        <dbReference type="SAM" id="Phobius"/>
    </source>
</evidence>
<dbReference type="Pfam" id="PF16490">
    <property type="entry name" value="Oxidoreduct_C"/>
    <property type="match status" value="1"/>
</dbReference>
<protein>
    <recommendedName>
        <fullName evidence="7">Putative oxidoreductase C-terminal domain-containing protein</fullName>
    </recommendedName>
</protein>
<evidence type="ECO:0000259" key="7">
    <source>
        <dbReference type="Pfam" id="PF16490"/>
    </source>
</evidence>
<feature type="transmembrane region" description="Helical" evidence="6">
    <location>
        <begin position="194"/>
        <end position="215"/>
    </location>
</feature>
<dbReference type="InterPro" id="IPR038377">
    <property type="entry name" value="Na/Glc_symporter_sf"/>
</dbReference>
<dbReference type="EMBL" id="BARV01029411">
    <property type="protein sequence ID" value="GAI44492.1"/>
    <property type="molecule type" value="Genomic_DNA"/>
</dbReference>
<comment type="subcellular location">
    <subcellularLocation>
        <location evidence="1">Membrane</location>
        <topology evidence="1">Multi-pass membrane protein</topology>
    </subcellularLocation>
</comment>
<evidence type="ECO:0000256" key="2">
    <source>
        <dbReference type="ARBA" id="ARBA00006434"/>
    </source>
</evidence>
<feature type="transmembrane region" description="Helical" evidence="6">
    <location>
        <begin position="236"/>
        <end position="255"/>
    </location>
</feature>
<feature type="domain" description="Putative oxidoreductase C-terminal" evidence="7">
    <location>
        <begin position="3"/>
        <end position="168"/>
    </location>
</feature>
<evidence type="ECO:0000256" key="4">
    <source>
        <dbReference type="ARBA" id="ARBA00022989"/>
    </source>
</evidence>
<name>X1NKI4_9ZZZZ</name>
<dbReference type="InterPro" id="IPR032459">
    <property type="entry name" value="Oxidoreduct_C"/>
</dbReference>
<accession>X1NKI4</accession>
<evidence type="ECO:0000256" key="3">
    <source>
        <dbReference type="ARBA" id="ARBA00022692"/>
    </source>
</evidence>
<keyword evidence="4 6" id="KW-1133">Transmembrane helix</keyword>
<dbReference type="GO" id="GO:0022857">
    <property type="term" value="F:transmembrane transporter activity"/>
    <property type="evidence" value="ECO:0007669"/>
    <property type="project" value="InterPro"/>
</dbReference>
<comment type="similarity">
    <text evidence="2">Belongs to the sodium:solute symporter (SSF) (TC 2.A.21) family.</text>
</comment>